<name>A0A502GHK7_9PROT</name>
<evidence type="ECO:0000256" key="6">
    <source>
        <dbReference type="PIRNR" id="PIRNR002889"/>
    </source>
</evidence>
<protein>
    <recommendedName>
        <fullName evidence="3 6">Flagellar basal body rod protein FlgB</fullName>
    </recommendedName>
</protein>
<keyword evidence="9" id="KW-0282">Flagellum</keyword>
<evidence type="ECO:0000313" key="9">
    <source>
        <dbReference type="EMBL" id="TPG61354.1"/>
    </source>
</evidence>
<keyword evidence="4 6" id="KW-0975">Bacterial flagellum</keyword>
<comment type="caution">
    <text evidence="9">The sequence shown here is derived from an EMBL/GenBank/DDBJ whole genome shotgun (WGS) entry which is preliminary data.</text>
</comment>
<evidence type="ECO:0000256" key="4">
    <source>
        <dbReference type="ARBA" id="ARBA00023143"/>
    </source>
</evidence>
<keyword evidence="9" id="KW-0969">Cilium</keyword>
<feature type="domain" description="Flagellar basal body rod protein N-terminal" evidence="8">
    <location>
        <begin position="26"/>
        <end position="48"/>
    </location>
</feature>
<reference evidence="9 10" key="1">
    <citation type="journal article" date="2019" name="Environ. Microbiol.">
        <title>Species interactions and distinct microbial communities in high Arctic permafrost affected cryosols are associated with the CH4 and CO2 gas fluxes.</title>
        <authorList>
            <person name="Altshuler I."/>
            <person name="Hamel J."/>
            <person name="Turney S."/>
            <person name="Magnuson E."/>
            <person name="Levesque R."/>
            <person name="Greer C."/>
            <person name="Whyte L.G."/>
        </authorList>
    </citation>
    <scope>NUCLEOTIDE SEQUENCE [LARGE SCALE GENOMIC DNA]</scope>
    <source>
        <strain evidence="9 10">S9.3B</strain>
    </source>
</reference>
<dbReference type="PIRSF" id="PIRSF002889">
    <property type="entry name" value="Rod_FlgB"/>
    <property type="match status" value="1"/>
</dbReference>
<evidence type="ECO:0000256" key="2">
    <source>
        <dbReference type="ARBA" id="ARBA00009677"/>
    </source>
</evidence>
<evidence type="ECO:0000256" key="5">
    <source>
        <dbReference type="ARBA" id="ARBA00024934"/>
    </source>
</evidence>
<keyword evidence="9" id="KW-0966">Cell projection</keyword>
<dbReference type="Proteomes" id="UP000317078">
    <property type="component" value="Unassembled WGS sequence"/>
</dbReference>
<evidence type="ECO:0000256" key="7">
    <source>
        <dbReference type="SAM" id="MobiDB-lite"/>
    </source>
</evidence>
<sequence>MPGMDRISPLAAAARSPIDLAEARLRWLDRRQEVLARNISNADTPNYRARDLTPFAAHLARAGAADGLARTDPRHLASSGATAGTRPDPAAEVSPDGNAVSLDEQALKVADTDTAHALAMGLHRRWMGMFRTALGRNG</sequence>
<proteinExistence type="inferred from homology"/>
<gene>
    <name evidence="9" type="ORF">EAH89_02045</name>
</gene>
<organism evidence="9 10">
    <name type="scientific">Muricoccus nepalensis</name>
    <dbReference type="NCBI Taxonomy" id="1854500"/>
    <lineage>
        <taxon>Bacteria</taxon>
        <taxon>Pseudomonadati</taxon>
        <taxon>Pseudomonadota</taxon>
        <taxon>Alphaproteobacteria</taxon>
        <taxon>Acetobacterales</taxon>
        <taxon>Roseomonadaceae</taxon>
        <taxon>Muricoccus</taxon>
    </lineage>
</organism>
<dbReference type="InterPro" id="IPR001444">
    <property type="entry name" value="Flag_bb_rod_N"/>
</dbReference>
<evidence type="ECO:0000256" key="1">
    <source>
        <dbReference type="ARBA" id="ARBA00004117"/>
    </source>
</evidence>
<accession>A0A502GHK7</accession>
<feature type="region of interest" description="Disordered" evidence="7">
    <location>
        <begin position="66"/>
        <end position="98"/>
    </location>
</feature>
<dbReference type="Pfam" id="PF00460">
    <property type="entry name" value="Flg_bb_rod"/>
    <property type="match status" value="1"/>
</dbReference>
<dbReference type="OrthoDB" id="9788334at2"/>
<evidence type="ECO:0000313" key="10">
    <source>
        <dbReference type="Proteomes" id="UP000317078"/>
    </source>
</evidence>
<dbReference type="GO" id="GO:0030694">
    <property type="term" value="C:bacterial-type flagellum basal body, rod"/>
    <property type="evidence" value="ECO:0007669"/>
    <property type="project" value="InterPro"/>
</dbReference>
<dbReference type="GO" id="GO:0071973">
    <property type="term" value="P:bacterial-type flagellum-dependent cell motility"/>
    <property type="evidence" value="ECO:0007669"/>
    <property type="project" value="InterPro"/>
</dbReference>
<dbReference type="InterPro" id="IPR006300">
    <property type="entry name" value="FlgB"/>
</dbReference>
<comment type="subcellular location">
    <subcellularLocation>
        <location evidence="1 6">Bacterial flagellum basal body</location>
    </subcellularLocation>
</comment>
<keyword evidence="10" id="KW-1185">Reference proteome</keyword>
<comment type="function">
    <text evidence="5 6">Structural component of flagellum, the bacterial motility apparatus. Part of the rod structure of flagellar basal body.</text>
</comment>
<dbReference type="AlphaFoldDB" id="A0A502GHK7"/>
<dbReference type="EMBL" id="RCZP01000001">
    <property type="protein sequence ID" value="TPG61354.1"/>
    <property type="molecule type" value="Genomic_DNA"/>
</dbReference>
<comment type="similarity">
    <text evidence="2 6">Belongs to the flagella basal body rod proteins family.</text>
</comment>
<evidence type="ECO:0000256" key="3">
    <source>
        <dbReference type="ARBA" id="ARBA00014376"/>
    </source>
</evidence>
<comment type="subunit">
    <text evidence="6">The basal body constitutes a major portion of the flagellar organelle and consists of a number of rings mounted on a central rod.</text>
</comment>
<evidence type="ECO:0000259" key="8">
    <source>
        <dbReference type="Pfam" id="PF00460"/>
    </source>
</evidence>